<feature type="region of interest" description="Disordered" evidence="1">
    <location>
        <begin position="76"/>
        <end position="97"/>
    </location>
</feature>
<accession>A0AAD1NVV0</accession>
<gene>
    <name evidence="2" type="ORF">KB1_08060</name>
</gene>
<protein>
    <submittedName>
        <fullName evidence="2">Uncharacterized protein</fullName>
    </submittedName>
</protein>
<evidence type="ECO:0000256" key="1">
    <source>
        <dbReference type="SAM" id="MobiDB-lite"/>
    </source>
</evidence>
<proteinExistence type="predicted"/>
<dbReference type="AlphaFoldDB" id="A0AAD1NVV0"/>
<evidence type="ECO:0000313" key="3">
    <source>
        <dbReference type="Proteomes" id="UP000825072"/>
    </source>
</evidence>
<organism evidence="2 3">
    <name type="scientific">Cutibacterium modestum</name>
    <dbReference type="NCBI Taxonomy" id="2559073"/>
    <lineage>
        <taxon>Bacteria</taxon>
        <taxon>Bacillati</taxon>
        <taxon>Actinomycetota</taxon>
        <taxon>Actinomycetes</taxon>
        <taxon>Propionibacteriales</taxon>
        <taxon>Propionibacteriaceae</taxon>
        <taxon>Cutibacterium</taxon>
    </lineage>
</organism>
<reference evidence="2" key="1">
    <citation type="submission" date="2021-06" db="EMBL/GenBank/DDBJ databases">
        <title>Genome sequence of Cutibacterium modestum strain KB17-24694.</title>
        <authorList>
            <person name="Dekio I."/>
            <person name="Asahina A."/>
            <person name="Nishida M."/>
        </authorList>
    </citation>
    <scope>NUCLEOTIDE SEQUENCE</scope>
    <source>
        <strain evidence="2">KB17-24694</strain>
    </source>
</reference>
<name>A0AAD1NVV0_9ACTN</name>
<sequence>MPATGRYGIIPYPPTGVKQSDINTFTKRLSPQASVLTSPDTEGQNSILNKLYPPVTESENTWVSYTQRHLVLDKLQSARQIPSPRNIHPQNRTIRSR</sequence>
<dbReference type="Proteomes" id="UP000825072">
    <property type="component" value="Chromosome 1"/>
</dbReference>
<feature type="compositionally biased region" description="Polar residues" evidence="1">
    <location>
        <begin position="88"/>
        <end position="97"/>
    </location>
</feature>
<dbReference type="EMBL" id="AP024747">
    <property type="protein sequence ID" value="BCY24816.1"/>
    <property type="molecule type" value="Genomic_DNA"/>
</dbReference>
<evidence type="ECO:0000313" key="2">
    <source>
        <dbReference type="EMBL" id="BCY24816.1"/>
    </source>
</evidence>